<feature type="compositionally biased region" description="Polar residues" evidence="1">
    <location>
        <begin position="246"/>
        <end position="258"/>
    </location>
</feature>
<feature type="compositionally biased region" description="Low complexity" evidence="1">
    <location>
        <begin position="184"/>
        <end position="211"/>
    </location>
</feature>
<feature type="compositionally biased region" description="Basic and acidic residues" evidence="1">
    <location>
        <begin position="236"/>
        <end position="245"/>
    </location>
</feature>
<evidence type="ECO:0000256" key="1">
    <source>
        <dbReference type="SAM" id="MobiDB-lite"/>
    </source>
</evidence>
<accession>A0A9J6CMM6</accession>
<dbReference type="OrthoDB" id="2161974at2759"/>
<dbReference type="EMBL" id="JADBJN010000001">
    <property type="protein sequence ID" value="KAG5683213.1"/>
    <property type="molecule type" value="Genomic_DNA"/>
</dbReference>
<protein>
    <submittedName>
        <fullName evidence="2">Uncharacterized protein</fullName>
    </submittedName>
</protein>
<sequence>MGNSSSRREKGRKCRSLPNSPAIKQRQLPVYTKTANGATAIPMPATVLVTRRCPPDKVRPLPPTPNHQSSLTKTASGSPSNESSRPNSPPDNTSKNGIRGSKIPSGPYSTQNGSNVSLLTNANLQQQEQIQQAQQTPTKQSMLGKLKLFAGKEKSSIESPKTQLSKRTSSSSGFSSARSERSDSSISLNNESSTNIPTSQSSSSNKSISTNKKSDTAKVTKTSTKVPTTTSMSTAKKGDKKDKSEQQTSNGTDISPTSKMHKIPQAKLQVPAAVVGRKTESKTGLSQPQQQSQTKTSTSVSTSIPKPMAAIKGTSKAIESEKQPDDLIKEKVSISVTSEKTQIVNPLHNHQLINGSNDIAIVNDQSLPASDIYRDTTNNIYQMQSHTNSIASRKLENFNDPLLINGNKFGMVQTTIFEEDKEGTAQAIVPMRSLMRGFNNHMSSPSRMNRTTINGTGYYDENGQGYCSDGDAFRKSTIRYSDIENGYLSEGPHFLSILRNRPQMPTTIAEER</sequence>
<dbReference type="Proteomes" id="UP001107558">
    <property type="component" value="Chromosome 1"/>
</dbReference>
<dbReference type="AlphaFoldDB" id="A0A9J6CMM6"/>
<comment type="caution">
    <text evidence="2">The sequence shown here is derived from an EMBL/GenBank/DDBJ whole genome shotgun (WGS) entry which is preliminary data.</text>
</comment>
<keyword evidence="3" id="KW-1185">Reference proteome</keyword>
<feature type="compositionally biased region" description="Low complexity" evidence="1">
    <location>
        <begin position="76"/>
        <end position="92"/>
    </location>
</feature>
<gene>
    <name evidence="2" type="ORF">PVAND_012509</name>
</gene>
<feature type="region of interest" description="Disordered" evidence="1">
    <location>
        <begin position="1"/>
        <end position="324"/>
    </location>
</feature>
<proteinExistence type="predicted"/>
<feature type="compositionally biased region" description="Low complexity" evidence="1">
    <location>
        <begin position="283"/>
        <end position="303"/>
    </location>
</feature>
<evidence type="ECO:0000313" key="2">
    <source>
        <dbReference type="EMBL" id="KAG5683213.1"/>
    </source>
</evidence>
<name>A0A9J6CMM6_POLVA</name>
<evidence type="ECO:0000313" key="3">
    <source>
        <dbReference type="Proteomes" id="UP001107558"/>
    </source>
</evidence>
<feature type="compositionally biased region" description="Low complexity" evidence="1">
    <location>
        <begin position="219"/>
        <end position="234"/>
    </location>
</feature>
<feature type="compositionally biased region" description="Low complexity" evidence="1">
    <location>
        <begin position="125"/>
        <end position="135"/>
    </location>
</feature>
<feature type="compositionally biased region" description="Low complexity" evidence="1">
    <location>
        <begin position="165"/>
        <end position="177"/>
    </location>
</feature>
<feature type="compositionally biased region" description="Polar residues" evidence="1">
    <location>
        <begin position="66"/>
        <end position="75"/>
    </location>
</feature>
<organism evidence="2 3">
    <name type="scientific">Polypedilum vanderplanki</name>
    <name type="common">Sleeping chironomid midge</name>
    <dbReference type="NCBI Taxonomy" id="319348"/>
    <lineage>
        <taxon>Eukaryota</taxon>
        <taxon>Metazoa</taxon>
        <taxon>Ecdysozoa</taxon>
        <taxon>Arthropoda</taxon>
        <taxon>Hexapoda</taxon>
        <taxon>Insecta</taxon>
        <taxon>Pterygota</taxon>
        <taxon>Neoptera</taxon>
        <taxon>Endopterygota</taxon>
        <taxon>Diptera</taxon>
        <taxon>Nematocera</taxon>
        <taxon>Chironomoidea</taxon>
        <taxon>Chironomidae</taxon>
        <taxon>Chironominae</taxon>
        <taxon>Polypedilum</taxon>
        <taxon>Polypedilum</taxon>
    </lineage>
</organism>
<feature type="compositionally biased region" description="Polar residues" evidence="1">
    <location>
        <begin position="107"/>
        <end position="124"/>
    </location>
</feature>
<reference evidence="2" key="1">
    <citation type="submission" date="2021-03" db="EMBL/GenBank/DDBJ databases">
        <title>Chromosome level genome of the anhydrobiotic midge Polypedilum vanderplanki.</title>
        <authorList>
            <person name="Yoshida Y."/>
            <person name="Kikawada T."/>
            <person name="Gusev O."/>
        </authorList>
    </citation>
    <scope>NUCLEOTIDE SEQUENCE</scope>
    <source>
        <strain evidence="2">NIAS01</strain>
        <tissue evidence="2">Whole body or cell culture</tissue>
    </source>
</reference>